<dbReference type="PANTHER" id="PTHR47083">
    <property type="entry name" value="TESTIS-EXPRESSED PROTEIN 11"/>
    <property type="match status" value="1"/>
</dbReference>
<dbReference type="InterPro" id="IPR042861">
    <property type="entry name" value="TEX11"/>
</dbReference>
<organism evidence="1 2">
    <name type="scientific">Mya arenaria</name>
    <name type="common">Soft-shell clam</name>
    <dbReference type="NCBI Taxonomy" id="6604"/>
    <lineage>
        <taxon>Eukaryota</taxon>
        <taxon>Metazoa</taxon>
        <taxon>Spiralia</taxon>
        <taxon>Lophotrochozoa</taxon>
        <taxon>Mollusca</taxon>
        <taxon>Bivalvia</taxon>
        <taxon>Autobranchia</taxon>
        <taxon>Heteroconchia</taxon>
        <taxon>Euheterodonta</taxon>
        <taxon>Imparidentia</taxon>
        <taxon>Neoheterodontei</taxon>
        <taxon>Myida</taxon>
        <taxon>Myoidea</taxon>
        <taxon>Myidae</taxon>
        <taxon>Mya</taxon>
    </lineage>
</organism>
<dbReference type="PANTHER" id="PTHR47083:SF1">
    <property type="entry name" value="TESTIS-EXPRESSED PROTEIN 11"/>
    <property type="match status" value="1"/>
</dbReference>
<accession>A0ABY7EBS6</accession>
<evidence type="ECO:0000313" key="1">
    <source>
        <dbReference type="EMBL" id="WAR07490.1"/>
    </source>
</evidence>
<proteinExistence type="predicted"/>
<dbReference type="EMBL" id="CP111017">
    <property type="protein sequence ID" value="WAR07490.1"/>
    <property type="molecule type" value="Genomic_DNA"/>
</dbReference>
<keyword evidence="2" id="KW-1185">Reference proteome</keyword>
<evidence type="ECO:0000313" key="2">
    <source>
        <dbReference type="Proteomes" id="UP001164746"/>
    </source>
</evidence>
<sequence>MDSTQQHCVQRSPKIPPLESQAVGLWNFSVTQKTKGSISNASNAKIRHIAFTVLELCGQGNENDASTKRLIMVRYYVRSLYLENAGVPQMSEKVLSTTEKRVRRGLVEGGQAGPGEEAVDRGKLQLDQDTFTLACYRAETARTLRLLATVYLDNNPEEEMQNALNAVSLANTTTKTERKSYDRLMQRMNVVMWLIEKLLQRFEHSPDLGKLLVTNTEVLLQAGMIKEKENYQDALEWYNYSLALYGQSDPGDAEEAISVSLKCDPSCPQTHYIMFTLALQQNDSGKASESLGRLCELCGAGGMPDCGGDRLETASLVALAAQHALESDCVETAVKALDHLAKTSSDREQLLPLCGEESSGEGRQMTCLLMSAAACLQLARSDPDADQRKLVLEECLEHITNCRDTCRKQGSNTPDTRGRETDILLLLYEFEARVQLKDSAVETVLERALTTAGSDPKTFETLAAIALEPPAHNKGVAVRALKVAIRKHLQSPIPDIQKCSKLYHSLIQLGLSSGAGQGPASREEAWGYYIEILDLVDKSRDVGAKCIQMIEMPVSVENE</sequence>
<dbReference type="InterPro" id="IPR011990">
    <property type="entry name" value="TPR-like_helical_dom_sf"/>
</dbReference>
<dbReference type="SUPFAM" id="SSF48452">
    <property type="entry name" value="TPR-like"/>
    <property type="match status" value="1"/>
</dbReference>
<protein>
    <submittedName>
        <fullName evidence="1">TEX11-like protein</fullName>
    </submittedName>
</protein>
<reference evidence="1" key="1">
    <citation type="submission" date="2022-11" db="EMBL/GenBank/DDBJ databases">
        <title>Centuries of genome instability and evolution in soft-shell clam transmissible cancer (bioRxiv).</title>
        <authorList>
            <person name="Hart S.F.M."/>
            <person name="Yonemitsu M.A."/>
            <person name="Giersch R.M."/>
            <person name="Beal B.F."/>
            <person name="Arriagada G."/>
            <person name="Davis B.W."/>
            <person name="Ostrander E.A."/>
            <person name="Goff S.P."/>
            <person name="Metzger M.J."/>
        </authorList>
    </citation>
    <scope>NUCLEOTIDE SEQUENCE</scope>
    <source>
        <strain evidence="1">MELC-2E11</strain>
        <tissue evidence="1">Siphon/mantle</tissue>
    </source>
</reference>
<dbReference type="Gene3D" id="1.25.40.10">
    <property type="entry name" value="Tetratricopeptide repeat domain"/>
    <property type="match status" value="1"/>
</dbReference>
<gene>
    <name evidence="1" type="ORF">MAR_017448</name>
</gene>
<name>A0ABY7EBS6_MYAAR</name>
<dbReference type="Proteomes" id="UP001164746">
    <property type="component" value="Chromosome 6"/>
</dbReference>